<dbReference type="InterPro" id="IPR052158">
    <property type="entry name" value="INH-QAR"/>
</dbReference>
<evidence type="ECO:0000259" key="1">
    <source>
        <dbReference type="Pfam" id="PF01965"/>
    </source>
</evidence>
<feature type="domain" description="DJ-1/PfpI" evidence="1">
    <location>
        <begin position="2"/>
        <end position="156"/>
    </location>
</feature>
<comment type="caution">
    <text evidence="2">The sequence shown here is derived from an EMBL/GenBank/DDBJ whole genome shotgun (WGS) entry which is preliminary data.</text>
</comment>
<dbReference type="Proteomes" id="UP001644719">
    <property type="component" value="Unassembled WGS sequence"/>
</dbReference>
<dbReference type="InterPro" id="IPR002818">
    <property type="entry name" value="DJ-1/PfpI"/>
</dbReference>
<dbReference type="Pfam" id="PF01965">
    <property type="entry name" value="DJ-1_PfpI"/>
    <property type="match status" value="1"/>
</dbReference>
<dbReference type="SUPFAM" id="SSF52317">
    <property type="entry name" value="Class I glutamine amidotransferase-like"/>
    <property type="match status" value="1"/>
</dbReference>
<evidence type="ECO:0000313" key="2">
    <source>
        <dbReference type="EMBL" id="NSG87348.1"/>
    </source>
</evidence>
<organism evidence="2 3">
    <name type="scientific">Blautia faecis</name>
    <dbReference type="NCBI Taxonomy" id="871665"/>
    <lineage>
        <taxon>Bacteria</taxon>
        <taxon>Bacillati</taxon>
        <taxon>Bacillota</taxon>
        <taxon>Clostridia</taxon>
        <taxon>Lachnospirales</taxon>
        <taxon>Lachnospiraceae</taxon>
        <taxon>Blautia</taxon>
    </lineage>
</organism>
<dbReference type="RefSeq" id="WP_148463631.1">
    <property type="nucleotide sequence ID" value="NZ_JAAITS010000072.1"/>
</dbReference>
<dbReference type="PANTHER" id="PTHR43130:SF3">
    <property type="entry name" value="HTH-TYPE TRANSCRIPTIONAL REGULATOR RV1931C"/>
    <property type="match status" value="1"/>
</dbReference>
<protein>
    <submittedName>
        <fullName evidence="2">DJ-1/PfpI family protein</fullName>
    </submittedName>
</protein>
<dbReference type="EMBL" id="JAAITS010000072">
    <property type="protein sequence ID" value="NSG87348.1"/>
    <property type="molecule type" value="Genomic_DNA"/>
</dbReference>
<dbReference type="PANTHER" id="PTHR43130">
    <property type="entry name" value="ARAC-FAMILY TRANSCRIPTIONAL REGULATOR"/>
    <property type="match status" value="1"/>
</dbReference>
<evidence type="ECO:0000313" key="3">
    <source>
        <dbReference type="Proteomes" id="UP001644719"/>
    </source>
</evidence>
<dbReference type="Gene3D" id="3.40.50.880">
    <property type="match status" value="1"/>
</dbReference>
<reference evidence="2 3" key="1">
    <citation type="journal article" date="2020" name="Cell Host Microbe">
        <title>Functional and Genomic Variation between Human-Derived Isolates of Lachnospiraceae Reveals Inter- and Intra-Species Diversity.</title>
        <authorList>
            <person name="Sorbara M.T."/>
            <person name="Littmann E.R."/>
            <person name="Fontana E."/>
            <person name="Moody T.U."/>
            <person name="Kohout C.E."/>
            <person name="Gjonbalaj M."/>
            <person name="Eaton V."/>
            <person name="Seok R."/>
            <person name="Leiner I.M."/>
            <person name="Pamer E.G."/>
        </authorList>
    </citation>
    <scope>NUCLEOTIDE SEQUENCE [LARGE SCALE GENOMIC DNA]</scope>
    <source>
        <strain evidence="2 3">MSK.17.74</strain>
    </source>
</reference>
<gene>
    <name evidence="2" type="ORF">G5B17_18490</name>
</gene>
<dbReference type="InterPro" id="IPR029062">
    <property type="entry name" value="Class_I_gatase-like"/>
</dbReference>
<name>A0ABX2HBA9_9FIRM</name>
<accession>A0ABX2HBA9</accession>
<proteinExistence type="predicted"/>
<keyword evidence="3" id="KW-1185">Reference proteome</keyword>
<sequence>MKKTAVLIYDSFCNFEFSVALEILAMAEKEIVVFAKSKSIVKSEEGLEVMPNKSIDELVIADYDSLILPGAMDIREAIEDDEVIDFIRKFDGKVIGAISIAPIMLVKAGMLKGKPFMAGVNKDEIMEEGFSEADLEKMIGWDDNLANPIKEGYVITDKIITSVSYNFVKWGLAFAKILDIEVPPATFGI</sequence>